<dbReference type="InterPro" id="IPR036875">
    <property type="entry name" value="Znf_CCHC_sf"/>
</dbReference>
<keyword evidence="3" id="KW-1185">Reference proteome</keyword>
<dbReference type="AlphaFoldDB" id="A0A0K0FWF5"/>
<evidence type="ECO:0000256" key="1">
    <source>
        <dbReference type="PROSITE-ProRule" id="PRU00047"/>
    </source>
</evidence>
<dbReference type="Pfam" id="PF00098">
    <property type="entry name" value="zf-CCHC"/>
    <property type="match status" value="1"/>
</dbReference>
<evidence type="ECO:0000313" key="4">
    <source>
        <dbReference type="WBParaSite" id="SVE_1674100.1"/>
    </source>
</evidence>
<accession>A0A0K0FWF5</accession>
<proteinExistence type="predicted"/>
<dbReference type="GO" id="GO:0003676">
    <property type="term" value="F:nucleic acid binding"/>
    <property type="evidence" value="ECO:0007669"/>
    <property type="project" value="InterPro"/>
</dbReference>
<dbReference type="PROSITE" id="PS50158">
    <property type="entry name" value="ZF_CCHC"/>
    <property type="match status" value="1"/>
</dbReference>
<feature type="domain" description="CCHC-type" evidence="2">
    <location>
        <begin position="100"/>
        <end position="113"/>
    </location>
</feature>
<evidence type="ECO:0000313" key="3">
    <source>
        <dbReference type="Proteomes" id="UP000035680"/>
    </source>
</evidence>
<reference evidence="3" key="1">
    <citation type="submission" date="2014-07" db="EMBL/GenBank/DDBJ databases">
        <authorList>
            <person name="Martin A.A"/>
            <person name="De Silva N."/>
        </authorList>
    </citation>
    <scope>NUCLEOTIDE SEQUENCE</scope>
</reference>
<evidence type="ECO:0000259" key="2">
    <source>
        <dbReference type="PROSITE" id="PS50158"/>
    </source>
</evidence>
<reference evidence="4" key="2">
    <citation type="submission" date="2015-08" db="UniProtKB">
        <authorList>
            <consortium name="WormBaseParasite"/>
        </authorList>
    </citation>
    <scope>IDENTIFICATION</scope>
</reference>
<keyword evidence="1" id="KW-0479">Metal-binding</keyword>
<name>A0A0K0FWF5_STRVS</name>
<keyword evidence="1" id="KW-0862">Zinc</keyword>
<dbReference type="SMART" id="SM00343">
    <property type="entry name" value="ZnF_C2HC"/>
    <property type="match status" value="1"/>
</dbReference>
<dbReference type="GO" id="GO:0019899">
    <property type="term" value="F:enzyme binding"/>
    <property type="evidence" value="ECO:0007669"/>
    <property type="project" value="UniProtKB-ARBA"/>
</dbReference>
<dbReference type="WBParaSite" id="SVE_1674100.1">
    <property type="protein sequence ID" value="SVE_1674100.1"/>
    <property type="gene ID" value="SVE_1674100"/>
</dbReference>
<organism evidence="3 4">
    <name type="scientific">Strongyloides venezuelensis</name>
    <name type="common">Threadworm</name>
    <dbReference type="NCBI Taxonomy" id="75913"/>
    <lineage>
        <taxon>Eukaryota</taxon>
        <taxon>Metazoa</taxon>
        <taxon>Ecdysozoa</taxon>
        <taxon>Nematoda</taxon>
        <taxon>Chromadorea</taxon>
        <taxon>Rhabditida</taxon>
        <taxon>Tylenchina</taxon>
        <taxon>Panagrolaimomorpha</taxon>
        <taxon>Strongyloidoidea</taxon>
        <taxon>Strongyloididae</taxon>
        <taxon>Strongyloides</taxon>
    </lineage>
</organism>
<protein>
    <submittedName>
        <fullName evidence="4">CCHC-type domain-containing protein</fullName>
    </submittedName>
</protein>
<keyword evidence="1" id="KW-0863">Zinc-finger</keyword>
<dbReference type="GO" id="GO:0008270">
    <property type="term" value="F:zinc ion binding"/>
    <property type="evidence" value="ECO:0007669"/>
    <property type="project" value="UniProtKB-KW"/>
</dbReference>
<dbReference type="Gene3D" id="4.10.60.10">
    <property type="entry name" value="Zinc finger, CCHC-type"/>
    <property type="match status" value="1"/>
</dbReference>
<dbReference type="STRING" id="75913.A0A0K0FWF5"/>
<sequence length="181" mass="21094">MKREEFKNYDDYIYELLKLCKQYHMKEKKNTRNKLIIADNVFKHDVQTQRAVENCEIKSPNDLVDFLKIIQGRDELPECNEGKIKVIKDTSNSKKESIVCYICQEKGHYANECNMKGNSLNKLNRVYEERKVQIVKENQMKGYSCCPRKEIKKSKNGEKMCIVLGLIDSGSTITNISKNEA</sequence>
<dbReference type="SUPFAM" id="SSF57756">
    <property type="entry name" value="Retrovirus zinc finger-like domains"/>
    <property type="match status" value="1"/>
</dbReference>
<dbReference type="InterPro" id="IPR001878">
    <property type="entry name" value="Znf_CCHC"/>
</dbReference>
<dbReference type="Proteomes" id="UP000035680">
    <property type="component" value="Unassembled WGS sequence"/>
</dbReference>